<dbReference type="STRING" id="666510.ASAC_0629"/>
<gene>
    <name evidence="1" type="ordered locus">ASAC_0629</name>
</gene>
<dbReference type="InParanoid" id="D9Q148"/>
<proteinExistence type="predicted"/>
<dbReference type="RefSeq" id="WP_013266548.1">
    <property type="nucleotide sequence ID" value="NC_014374.1"/>
</dbReference>
<dbReference type="OrthoDB" id="36613at2157"/>
<dbReference type="AlphaFoldDB" id="D9Q148"/>
<keyword evidence="2" id="KW-1185">Reference proteome</keyword>
<organism evidence="1 2">
    <name type="scientific">Acidilobus saccharovorans (strain DSM 16705 / JCM 18335 / VKM B-2471 / 345-15)</name>
    <dbReference type="NCBI Taxonomy" id="666510"/>
    <lineage>
        <taxon>Archaea</taxon>
        <taxon>Thermoproteota</taxon>
        <taxon>Thermoprotei</taxon>
        <taxon>Acidilobales</taxon>
        <taxon>Acidilobaceae</taxon>
        <taxon>Acidilobus</taxon>
    </lineage>
</organism>
<dbReference type="KEGG" id="asc:ASAC_0629"/>
<evidence type="ECO:0000313" key="2">
    <source>
        <dbReference type="Proteomes" id="UP000000346"/>
    </source>
</evidence>
<dbReference type="HOGENOM" id="CLU_2204008_0_0_2"/>
<dbReference type="EMBL" id="CP001742">
    <property type="protein sequence ID" value="ADL19036.1"/>
    <property type="molecule type" value="Genomic_DNA"/>
</dbReference>
<dbReference type="eggNOG" id="arCOG04283">
    <property type="taxonomic scope" value="Archaea"/>
</dbReference>
<protein>
    <submittedName>
        <fullName evidence="1">Uncharacterized protein</fullName>
    </submittedName>
</protein>
<accession>D9Q148</accession>
<evidence type="ECO:0000313" key="1">
    <source>
        <dbReference type="EMBL" id="ADL19036.1"/>
    </source>
</evidence>
<dbReference type="GeneID" id="9498862"/>
<name>D9Q148_ACIS3</name>
<reference evidence="1 2" key="1">
    <citation type="journal article" date="2010" name="Appl. Environ. Microbiol.">
        <title>The genome sequence of the crenarchaeon Acidilobus saccharovorans supports a new order, Acidilobales, and suggests an important ecological role in terrestrial acidic hot springs.</title>
        <authorList>
            <person name="Mardanov A.V."/>
            <person name="Svetlitchnyi V.A."/>
            <person name="Beletsky A.V."/>
            <person name="Prokofeva M.I."/>
            <person name="Bonch-Osmolovskaya E.A."/>
            <person name="Ravin N.V."/>
            <person name="Skryabin K.G."/>
        </authorList>
    </citation>
    <scope>NUCLEOTIDE SEQUENCE [LARGE SCALE GENOMIC DNA]</scope>
    <source>
        <strain evidence="2">DSM 16705 / JCM 18335 / VKM B-2471 / 345-15</strain>
    </source>
</reference>
<dbReference type="Proteomes" id="UP000000346">
    <property type="component" value="Chromosome"/>
</dbReference>
<sequence length="108" mass="12494">MGKVVKLVLDTEDFHPLHKNWMNLAQQLAKELNVELEVKKEDYVYAISYGDKDDLGMAWLPQLFAQLENGEVKLVMSQYPFDPKTTKPSDPMALEEARKKLQEIMKDP</sequence>